<feature type="transmembrane region" description="Helical" evidence="11">
    <location>
        <begin position="317"/>
        <end position="340"/>
    </location>
</feature>
<feature type="transmembrane region" description="Helical" evidence="11">
    <location>
        <begin position="45"/>
        <end position="70"/>
    </location>
</feature>
<evidence type="ECO:0000256" key="2">
    <source>
        <dbReference type="ARBA" id="ARBA00008566"/>
    </source>
</evidence>
<dbReference type="OrthoDB" id="1099at2759"/>
<dbReference type="FunCoup" id="C4JHB9">
    <property type="interactions" value="19"/>
</dbReference>
<dbReference type="RefSeq" id="XP_002543176.1">
    <property type="nucleotide sequence ID" value="XM_002543130.1"/>
</dbReference>
<dbReference type="AlphaFoldDB" id="C4JHB9"/>
<dbReference type="OMA" id="VFPWGVY"/>
<dbReference type="Gene3D" id="1.50.10.150">
    <property type="entry name" value="Voltage-dependent anion channel"/>
    <property type="match status" value="1"/>
</dbReference>
<keyword evidence="4" id="KW-1003">Cell membrane</keyword>
<evidence type="ECO:0000256" key="7">
    <source>
        <dbReference type="ARBA" id="ARBA00023136"/>
    </source>
</evidence>
<feature type="compositionally biased region" description="Basic and acidic residues" evidence="10">
    <location>
        <begin position="18"/>
        <end position="28"/>
    </location>
</feature>
<comment type="similarity">
    <text evidence="2">Belongs to the tellurite-resistance/dicarboxylate transporter (TDT) family.</text>
</comment>
<keyword evidence="7 11" id="KW-0472">Membrane</keyword>
<feature type="compositionally biased region" description="Basic residues" evidence="10">
    <location>
        <begin position="1"/>
        <end position="10"/>
    </location>
</feature>
<feature type="region of interest" description="Disordered" evidence="10">
    <location>
        <begin position="1"/>
        <end position="39"/>
    </location>
</feature>
<feature type="transmembrane region" description="Helical" evidence="11">
    <location>
        <begin position="152"/>
        <end position="180"/>
    </location>
</feature>
<accession>C4JHB9</accession>
<feature type="transmembrane region" description="Helical" evidence="11">
    <location>
        <begin position="82"/>
        <end position="104"/>
    </location>
</feature>
<dbReference type="GO" id="GO:0005886">
    <property type="term" value="C:plasma membrane"/>
    <property type="evidence" value="ECO:0007669"/>
    <property type="project" value="UniProtKB-SubCell"/>
</dbReference>
<evidence type="ECO:0000256" key="1">
    <source>
        <dbReference type="ARBA" id="ARBA00004651"/>
    </source>
</evidence>
<dbReference type="InParanoid" id="C4JHB9"/>
<proteinExistence type="inferred from homology"/>
<evidence type="ECO:0000313" key="13">
    <source>
        <dbReference type="Proteomes" id="UP000002058"/>
    </source>
</evidence>
<dbReference type="GeneID" id="8443139"/>
<comment type="function">
    <text evidence="8">Sulphite efflux pump required for the secretion of sulphite as a reducing agent. In the presence of sulphite, cystine in keratin is directly cleaved to cysteine and S-sulphocysteine, and thereby, reduced proteins become accessible to hydrolysis by a variety of secreted endo- and exoproteases. Excretion of sulphite mediated by an efflux pump also represents a detoxification pathway for dermatophytes during infection of the epidermal stratum corneum, hair and nails, which are rich in cysteine.</text>
</comment>
<dbReference type="EMBL" id="CH476615">
    <property type="protein sequence ID" value="EEP77843.1"/>
    <property type="molecule type" value="Genomic_DNA"/>
</dbReference>
<evidence type="ECO:0000256" key="8">
    <source>
        <dbReference type="ARBA" id="ARBA00056100"/>
    </source>
</evidence>
<dbReference type="HOGENOM" id="CLU_030057_1_0_1"/>
<sequence length="432" mass="47595">MPDQHSRHRQNASTPTRADNDTNRKPPDSLEPPQRSYPRRPTSGLAYALYSFSSQWFLVPQGMGILAVILHQLPYQFRGLGVISKVIWVYTIVLLGLGLGLYLLRILLYPRHVAHQLRHSILETSCLASISIAFTSIIQMISLTVVREWGPAWGLVAFILWWINTALAVIAVLGIPYVYVQVQPPGIKAVPPATLLPLISALTSAAGGAVICRYGAISPRLQVPMIIVSYLEIGIGLPLAVALETIYLARLFDQSFPTKKEIYQTMILCGPFGQASFALQMLGQAVQRGSFAAYNRGTFITASAAPTVGISSQLAGLLSWGFGTFWWTFSLLSIAHTLFAQPGGWRQTKFTLGAWSLVFPWGVYTNAAVMLGKIMKSPAFDVWSTALTIILILITINNHIWTIKGLLLGTIFGLEKGWRYHDEALDAEGRDK</sequence>
<feature type="transmembrane region" description="Helical" evidence="11">
    <location>
        <begin position="125"/>
        <end position="146"/>
    </location>
</feature>
<feature type="transmembrane region" description="Helical" evidence="11">
    <location>
        <begin position="223"/>
        <end position="249"/>
    </location>
</feature>
<evidence type="ECO:0000256" key="6">
    <source>
        <dbReference type="ARBA" id="ARBA00022989"/>
    </source>
</evidence>
<comment type="subcellular location">
    <subcellularLocation>
        <location evidence="1">Cell membrane</location>
        <topology evidence="1">Multi-pass membrane protein</topology>
    </subcellularLocation>
</comment>
<dbReference type="InterPro" id="IPR051629">
    <property type="entry name" value="Sulfite_efflux_TDT"/>
</dbReference>
<name>C4JHB9_UNCRE</name>
<dbReference type="Pfam" id="PF03595">
    <property type="entry name" value="SLAC1"/>
    <property type="match status" value="1"/>
</dbReference>
<dbReference type="Proteomes" id="UP000002058">
    <property type="component" value="Unassembled WGS sequence"/>
</dbReference>
<keyword evidence="13" id="KW-1185">Reference proteome</keyword>
<feature type="transmembrane region" description="Helical" evidence="11">
    <location>
        <begin position="352"/>
        <end position="371"/>
    </location>
</feature>
<evidence type="ECO:0000256" key="10">
    <source>
        <dbReference type="SAM" id="MobiDB-lite"/>
    </source>
</evidence>
<dbReference type="VEuPathDB" id="FungiDB:UREG_02692"/>
<dbReference type="KEGG" id="ure:UREG_02692"/>
<dbReference type="GO" id="GO:0000319">
    <property type="term" value="F:sulfite transmembrane transporter activity"/>
    <property type="evidence" value="ECO:0007669"/>
    <property type="project" value="TreeGrafter"/>
</dbReference>
<feature type="transmembrane region" description="Helical" evidence="11">
    <location>
        <begin position="192"/>
        <end position="217"/>
    </location>
</feature>
<dbReference type="InterPro" id="IPR038665">
    <property type="entry name" value="Voltage-dep_anion_channel_sf"/>
</dbReference>
<evidence type="ECO:0000256" key="9">
    <source>
        <dbReference type="ARBA" id="ARBA00072906"/>
    </source>
</evidence>
<evidence type="ECO:0000256" key="4">
    <source>
        <dbReference type="ARBA" id="ARBA00022475"/>
    </source>
</evidence>
<dbReference type="PANTHER" id="PTHR31686:SF3">
    <property type="entry name" value="ACID TRANSPORT PROTEIN, PUTATIVE (AFU_ORTHOLOGUE AFUA_4G09410)-RELATED"/>
    <property type="match status" value="1"/>
</dbReference>
<keyword evidence="6 11" id="KW-1133">Transmembrane helix</keyword>
<dbReference type="PANTHER" id="PTHR31686">
    <property type="match status" value="1"/>
</dbReference>
<protein>
    <recommendedName>
        <fullName evidence="9">Sulfite efflux pump SSU1</fullName>
    </recommendedName>
</protein>
<evidence type="ECO:0000313" key="12">
    <source>
        <dbReference type="EMBL" id="EEP77843.1"/>
    </source>
</evidence>
<keyword evidence="5 11" id="KW-0812">Transmembrane</keyword>
<keyword evidence="3" id="KW-0813">Transport</keyword>
<organism evidence="12 13">
    <name type="scientific">Uncinocarpus reesii (strain UAMH 1704)</name>
    <dbReference type="NCBI Taxonomy" id="336963"/>
    <lineage>
        <taxon>Eukaryota</taxon>
        <taxon>Fungi</taxon>
        <taxon>Dikarya</taxon>
        <taxon>Ascomycota</taxon>
        <taxon>Pezizomycotina</taxon>
        <taxon>Eurotiomycetes</taxon>
        <taxon>Eurotiomycetidae</taxon>
        <taxon>Onygenales</taxon>
        <taxon>Onygenaceae</taxon>
        <taxon>Uncinocarpus</taxon>
    </lineage>
</organism>
<evidence type="ECO:0000256" key="11">
    <source>
        <dbReference type="SAM" id="Phobius"/>
    </source>
</evidence>
<dbReference type="CDD" id="cd09299">
    <property type="entry name" value="TDT"/>
    <property type="match status" value="1"/>
</dbReference>
<gene>
    <name evidence="12" type="ORF">UREG_02692</name>
</gene>
<feature type="transmembrane region" description="Helical" evidence="11">
    <location>
        <begin position="383"/>
        <end position="401"/>
    </location>
</feature>
<evidence type="ECO:0000256" key="5">
    <source>
        <dbReference type="ARBA" id="ARBA00022692"/>
    </source>
</evidence>
<dbReference type="eggNOG" id="ENOG502SIGB">
    <property type="taxonomic scope" value="Eukaryota"/>
</dbReference>
<dbReference type="FunFam" id="1.50.10.150:FF:000004">
    <property type="entry name" value="Malic acid transporter"/>
    <property type="match status" value="1"/>
</dbReference>
<evidence type="ECO:0000256" key="3">
    <source>
        <dbReference type="ARBA" id="ARBA00022448"/>
    </source>
</evidence>
<reference evidence="13" key="1">
    <citation type="journal article" date="2009" name="Genome Res.">
        <title>Comparative genomic analyses of the human fungal pathogens Coccidioides and their relatives.</title>
        <authorList>
            <person name="Sharpton T.J."/>
            <person name="Stajich J.E."/>
            <person name="Rounsley S.D."/>
            <person name="Gardner M.J."/>
            <person name="Wortman J.R."/>
            <person name="Jordar V.S."/>
            <person name="Maiti R."/>
            <person name="Kodira C.D."/>
            <person name="Neafsey D.E."/>
            <person name="Zeng Q."/>
            <person name="Hung C.-Y."/>
            <person name="McMahan C."/>
            <person name="Muszewska A."/>
            <person name="Grynberg M."/>
            <person name="Mandel M.A."/>
            <person name="Kellner E.M."/>
            <person name="Barker B.M."/>
            <person name="Galgiani J.N."/>
            <person name="Orbach M.J."/>
            <person name="Kirkland T.N."/>
            <person name="Cole G.T."/>
            <person name="Henn M.R."/>
            <person name="Birren B.W."/>
            <person name="Taylor J.W."/>
        </authorList>
    </citation>
    <scope>NUCLEOTIDE SEQUENCE [LARGE SCALE GENOMIC DNA]</scope>
    <source>
        <strain evidence="13">UAMH 1704</strain>
    </source>
</reference>
<dbReference type="InterPro" id="IPR004695">
    <property type="entry name" value="SLAC1/Mae1/Ssu1/TehA"/>
</dbReference>